<comment type="similarity">
    <text evidence="5">Belongs to the bacteriophage holin family. Cp-1 holin subfamily.</text>
</comment>
<sequence length="133" mass="15286">MFDYLERLMTSNDTKILFVITLIVISEILDWLSGTVAAVINPDIDYKSKIGTNGILRKISFIMVLLLFIPVSVLIPDVNDIDVGTIALYVLYLGYLGNVIWSIFENYEKMGKDMTMFKEFWRKLFKSEDDNNG</sequence>
<evidence type="ECO:0000256" key="5">
    <source>
        <dbReference type="ARBA" id="ARBA00023600"/>
    </source>
</evidence>
<dbReference type="RefSeq" id="WP_322808865.1">
    <property type="nucleotide sequence ID" value="NZ_JAVBVO010000003.1"/>
</dbReference>
<protein>
    <submittedName>
        <fullName evidence="7">Phage holin family protein</fullName>
    </submittedName>
</protein>
<dbReference type="Proteomes" id="UP001290462">
    <property type="component" value="Unassembled WGS sequence"/>
</dbReference>
<proteinExistence type="inferred from homology"/>
<dbReference type="GO" id="GO:0016020">
    <property type="term" value="C:membrane"/>
    <property type="evidence" value="ECO:0007669"/>
    <property type="project" value="UniProtKB-SubCell"/>
</dbReference>
<organism evidence="7 8">
    <name type="scientific">Carnobacterium maltaromaticum</name>
    <name type="common">Carnobacterium piscicola</name>
    <dbReference type="NCBI Taxonomy" id="2751"/>
    <lineage>
        <taxon>Bacteria</taxon>
        <taxon>Bacillati</taxon>
        <taxon>Bacillota</taxon>
        <taxon>Bacilli</taxon>
        <taxon>Lactobacillales</taxon>
        <taxon>Carnobacteriaceae</taxon>
        <taxon>Carnobacterium</taxon>
    </lineage>
</organism>
<dbReference type="EMBL" id="JAVBVO010000003">
    <property type="protein sequence ID" value="MDZ5758694.1"/>
    <property type="molecule type" value="Genomic_DNA"/>
</dbReference>
<name>A0AAW9JTV6_CARML</name>
<evidence type="ECO:0000256" key="2">
    <source>
        <dbReference type="ARBA" id="ARBA00022692"/>
    </source>
</evidence>
<accession>A0AAW9JTV6</accession>
<comment type="caution">
    <text evidence="7">The sequence shown here is derived from an EMBL/GenBank/DDBJ whole genome shotgun (WGS) entry which is preliminary data.</text>
</comment>
<evidence type="ECO:0000256" key="1">
    <source>
        <dbReference type="ARBA" id="ARBA00004141"/>
    </source>
</evidence>
<gene>
    <name evidence="7" type="ORF">RAK27_08515</name>
</gene>
<keyword evidence="3 6" id="KW-1133">Transmembrane helix</keyword>
<evidence type="ECO:0000256" key="6">
    <source>
        <dbReference type="SAM" id="Phobius"/>
    </source>
</evidence>
<keyword evidence="2 6" id="KW-0812">Transmembrane</keyword>
<evidence type="ECO:0000256" key="3">
    <source>
        <dbReference type="ARBA" id="ARBA00022989"/>
    </source>
</evidence>
<dbReference type="AlphaFoldDB" id="A0AAW9JTV6"/>
<feature type="transmembrane region" description="Helical" evidence="6">
    <location>
        <begin position="61"/>
        <end position="78"/>
    </location>
</feature>
<feature type="transmembrane region" description="Helical" evidence="6">
    <location>
        <begin position="84"/>
        <end position="104"/>
    </location>
</feature>
<evidence type="ECO:0000313" key="7">
    <source>
        <dbReference type="EMBL" id="MDZ5758694.1"/>
    </source>
</evidence>
<feature type="transmembrane region" description="Helical" evidence="6">
    <location>
        <begin position="16"/>
        <end position="40"/>
    </location>
</feature>
<dbReference type="Pfam" id="PF05105">
    <property type="entry name" value="Phage_holin_4_1"/>
    <property type="match status" value="1"/>
</dbReference>
<dbReference type="NCBIfam" id="TIGR01593">
    <property type="entry name" value="holin_tox_secr"/>
    <property type="match status" value="1"/>
</dbReference>
<evidence type="ECO:0000256" key="4">
    <source>
        <dbReference type="ARBA" id="ARBA00023136"/>
    </source>
</evidence>
<comment type="subcellular location">
    <subcellularLocation>
        <location evidence="1">Membrane</location>
        <topology evidence="1">Multi-pass membrane protein</topology>
    </subcellularLocation>
</comment>
<keyword evidence="4 6" id="KW-0472">Membrane</keyword>
<dbReference type="InterPro" id="IPR006480">
    <property type="entry name" value="Phage_holin_4_1"/>
</dbReference>
<evidence type="ECO:0000313" key="8">
    <source>
        <dbReference type="Proteomes" id="UP001290462"/>
    </source>
</evidence>
<reference evidence="7" key="1">
    <citation type="submission" date="2023-08" db="EMBL/GenBank/DDBJ databases">
        <title>Genomic characterization of piscicolin 126 produced by Carnobacterium maltaromaticum CM22 strain isolated from salmon (Salmo salar).</title>
        <authorList>
            <person name="Gonzalez-Gragera E."/>
            <person name="Garcia-Lopez J.D."/>
            <person name="Teso-Perez C."/>
            <person name="Gimenez-Hernandez I."/>
            <person name="Peralta-Sanchez J.M."/>
            <person name="Valdivia E."/>
            <person name="Montalban-Lopez M."/>
            <person name="Martin-Platero A.M."/>
            <person name="Banos A."/>
            <person name="Martinez-Bueno M."/>
        </authorList>
    </citation>
    <scope>NUCLEOTIDE SEQUENCE</scope>
    <source>
        <strain evidence="7">CM22</strain>
    </source>
</reference>